<dbReference type="CDD" id="cd08420">
    <property type="entry name" value="PBP2_CysL_like"/>
    <property type="match status" value="1"/>
</dbReference>
<evidence type="ECO:0000256" key="2">
    <source>
        <dbReference type="ARBA" id="ARBA00023015"/>
    </source>
</evidence>
<evidence type="ECO:0000259" key="5">
    <source>
        <dbReference type="PROSITE" id="PS50931"/>
    </source>
</evidence>
<organism evidence="6 7">
    <name type="scientific">Compostibacter hankyongensis</name>
    <dbReference type="NCBI Taxonomy" id="1007089"/>
    <lineage>
        <taxon>Bacteria</taxon>
        <taxon>Pseudomonadati</taxon>
        <taxon>Bacteroidota</taxon>
        <taxon>Chitinophagia</taxon>
        <taxon>Chitinophagales</taxon>
        <taxon>Chitinophagaceae</taxon>
        <taxon>Compostibacter</taxon>
    </lineage>
</organism>
<feature type="domain" description="HTH lysR-type" evidence="5">
    <location>
        <begin position="1"/>
        <end position="58"/>
    </location>
</feature>
<dbReference type="SUPFAM" id="SSF46785">
    <property type="entry name" value="Winged helix' DNA-binding domain"/>
    <property type="match status" value="1"/>
</dbReference>
<comment type="caution">
    <text evidence="6">The sequence shown here is derived from an EMBL/GenBank/DDBJ whole genome shotgun (WGS) entry which is preliminary data.</text>
</comment>
<name>A0ABP8G5V4_9BACT</name>
<dbReference type="PROSITE" id="PS50931">
    <property type="entry name" value="HTH_LYSR"/>
    <property type="match status" value="1"/>
</dbReference>
<sequence length="297" mass="33626">MEDFKLKVFHSVAKNRSFTKAASELFITQPAVTQQIRNLEQSLGARLFERIGNSIVMTPEAEVLFRYTNEIMHLYHECTLELSTMKNRPAGSFSLGASTTIAQYLIAPVLGSFQSKFPNITLNLLSGNSETIENAVLSKEISLGIVEGKRHHSDLKYSELTTDELVLVTHTKSRFSKNNRINLEDLKKIPIVLRERGSGTLEVIESALQEHGIRFSDLLVIMHLGGTESIKSFLENSHSVAFLSKRAVQKEVKYGELKELPVKGFHILRNFSFIHLHGQPDKFSTMFMRYAKNHYSP</sequence>
<dbReference type="InterPro" id="IPR036388">
    <property type="entry name" value="WH-like_DNA-bd_sf"/>
</dbReference>
<evidence type="ECO:0000313" key="7">
    <source>
        <dbReference type="Proteomes" id="UP001501207"/>
    </source>
</evidence>
<proteinExistence type="inferred from homology"/>
<keyword evidence="2" id="KW-0805">Transcription regulation</keyword>
<keyword evidence="4" id="KW-0804">Transcription</keyword>
<dbReference type="PANTHER" id="PTHR30126">
    <property type="entry name" value="HTH-TYPE TRANSCRIPTIONAL REGULATOR"/>
    <property type="match status" value="1"/>
</dbReference>
<dbReference type="EMBL" id="BAABFN010000021">
    <property type="protein sequence ID" value="GAA4317955.1"/>
    <property type="molecule type" value="Genomic_DNA"/>
</dbReference>
<reference evidence="7" key="1">
    <citation type="journal article" date="2019" name="Int. J. Syst. Evol. Microbiol.">
        <title>The Global Catalogue of Microorganisms (GCM) 10K type strain sequencing project: providing services to taxonomists for standard genome sequencing and annotation.</title>
        <authorList>
            <consortium name="The Broad Institute Genomics Platform"/>
            <consortium name="The Broad Institute Genome Sequencing Center for Infectious Disease"/>
            <person name="Wu L."/>
            <person name="Ma J."/>
        </authorList>
    </citation>
    <scope>NUCLEOTIDE SEQUENCE [LARGE SCALE GENOMIC DNA]</scope>
    <source>
        <strain evidence="7">JCM 17664</strain>
    </source>
</reference>
<dbReference type="InterPro" id="IPR000847">
    <property type="entry name" value="LysR_HTH_N"/>
</dbReference>
<dbReference type="Pfam" id="PF03466">
    <property type="entry name" value="LysR_substrate"/>
    <property type="match status" value="1"/>
</dbReference>
<dbReference type="Gene3D" id="1.10.10.10">
    <property type="entry name" value="Winged helix-like DNA-binding domain superfamily/Winged helix DNA-binding domain"/>
    <property type="match status" value="1"/>
</dbReference>
<keyword evidence="3" id="KW-0238">DNA-binding</keyword>
<protein>
    <submittedName>
        <fullName evidence="6">LysR family transcriptional regulator</fullName>
    </submittedName>
</protein>
<evidence type="ECO:0000313" key="6">
    <source>
        <dbReference type="EMBL" id="GAA4317955.1"/>
    </source>
</evidence>
<evidence type="ECO:0000256" key="1">
    <source>
        <dbReference type="ARBA" id="ARBA00009437"/>
    </source>
</evidence>
<evidence type="ECO:0000256" key="4">
    <source>
        <dbReference type="ARBA" id="ARBA00023163"/>
    </source>
</evidence>
<dbReference type="InterPro" id="IPR036390">
    <property type="entry name" value="WH_DNA-bd_sf"/>
</dbReference>
<dbReference type="SUPFAM" id="SSF53850">
    <property type="entry name" value="Periplasmic binding protein-like II"/>
    <property type="match status" value="1"/>
</dbReference>
<dbReference type="PANTHER" id="PTHR30126:SF39">
    <property type="entry name" value="HTH-TYPE TRANSCRIPTIONAL REGULATOR CYSL"/>
    <property type="match status" value="1"/>
</dbReference>
<comment type="similarity">
    <text evidence="1">Belongs to the LysR transcriptional regulatory family.</text>
</comment>
<evidence type="ECO:0000256" key="3">
    <source>
        <dbReference type="ARBA" id="ARBA00023125"/>
    </source>
</evidence>
<accession>A0ABP8G5V4</accession>
<dbReference type="Proteomes" id="UP001501207">
    <property type="component" value="Unassembled WGS sequence"/>
</dbReference>
<keyword evidence="7" id="KW-1185">Reference proteome</keyword>
<dbReference type="PRINTS" id="PR00039">
    <property type="entry name" value="HTHLYSR"/>
</dbReference>
<gene>
    <name evidence="6" type="ORF">GCM10023143_30310</name>
</gene>
<dbReference type="RefSeq" id="WP_344980879.1">
    <property type="nucleotide sequence ID" value="NZ_BAABFN010000021.1"/>
</dbReference>
<dbReference type="InterPro" id="IPR005119">
    <property type="entry name" value="LysR_subst-bd"/>
</dbReference>
<dbReference type="Pfam" id="PF00126">
    <property type="entry name" value="HTH_1"/>
    <property type="match status" value="1"/>
</dbReference>
<dbReference type="Gene3D" id="3.40.190.290">
    <property type="match status" value="1"/>
</dbReference>